<name>A0A3M2LVU6_9ACTN</name>
<dbReference type="SUPFAM" id="SSF46689">
    <property type="entry name" value="Homeodomain-like"/>
    <property type="match status" value="1"/>
</dbReference>
<dbReference type="EMBL" id="RFFG01000058">
    <property type="protein sequence ID" value="RMI40135.1"/>
    <property type="molecule type" value="Genomic_DNA"/>
</dbReference>
<dbReference type="InterPro" id="IPR001647">
    <property type="entry name" value="HTH_TetR"/>
</dbReference>
<proteinExistence type="predicted"/>
<dbReference type="Pfam" id="PF00440">
    <property type="entry name" value="TetR_N"/>
    <property type="match status" value="1"/>
</dbReference>
<evidence type="ECO:0000259" key="6">
    <source>
        <dbReference type="PROSITE" id="PS50977"/>
    </source>
</evidence>
<feature type="compositionally biased region" description="Basic and acidic residues" evidence="5">
    <location>
        <begin position="1"/>
        <end position="10"/>
    </location>
</feature>
<sequence length="230" mass="24926">MPQSAEERAARPAPRRLPRGRHALAPEVVERIHRDRLYAAMAEAMAERGYVRTSVEDVLRRAVVSRQSFYRLFDSKLDCFMGAFERAGEILVAHVLKALEPGRDAEVAEGGGGVPSDPLAAVEHALTAYLDVLAQEMPYARLFLVEVYAAGAEAVQRRTALQGDLAGVFAGLIGADDDAGRYTCQMIVAATSAMVTPHVAAGDADALRALGPPLTEHIRRLWDRGMFSGE</sequence>
<protein>
    <submittedName>
        <fullName evidence="7">TetR/AcrR family transcriptional regulator</fullName>
    </submittedName>
</protein>
<evidence type="ECO:0000256" key="1">
    <source>
        <dbReference type="ARBA" id="ARBA00023015"/>
    </source>
</evidence>
<evidence type="ECO:0000256" key="2">
    <source>
        <dbReference type="ARBA" id="ARBA00023125"/>
    </source>
</evidence>
<feature type="region of interest" description="Disordered" evidence="5">
    <location>
        <begin position="1"/>
        <end position="22"/>
    </location>
</feature>
<dbReference type="OrthoDB" id="5242485at2"/>
<dbReference type="PANTHER" id="PTHR47506:SF3">
    <property type="entry name" value="HTH-TYPE TRANSCRIPTIONAL REGULATOR LMRA"/>
    <property type="match status" value="1"/>
</dbReference>
<dbReference type="GO" id="GO:0003677">
    <property type="term" value="F:DNA binding"/>
    <property type="evidence" value="ECO:0007669"/>
    <property type="project" value="UniProtKB-UniRule"/>
</dbReference>
<organism evidence="7 8">
    <name type="scientific">Actinomadura harenae</name>
    <dbReference type="NCBI Taxonomy" id="2483351"/>
    <lineage>
        <taxon>Bacteria</taxon>
        <taxon>Bacillati</taxon>
        <taxon>Actinomycetota</taxon>
        <taxon>Actinomycetes</taxon>
        <taxon>Streptosporangiales</taxon>
        <taxon>Thermomonosporaceae</taxon>
        <taxon>Actinomadura</taxon>
    </lineage>
</organism>
<comment type="caution">
    <text evidence="7">The sequence shown here is derived from an EMBL/GenBank/DDBJ whole genome shotgun (WGS) entry which is preliminary data.</text>
</comment>
<keyword evidence="1" id="KW-0805">Transcription regulation</keyword>
<dbReference type="InterPro" id="IPR009057">
    <property type="entry name" value="Homeodomain-like_sf"/>
</dbReference>
<dbReference type="RefSeq" id="WP_122197378.1">
    <property type="nucleotide sequence ID" value="NZ_JBHSKC010000021.1"/>
</dbReference>
<reference evidence="7 8" key="1">
    <citation type="submission" date="2018-10" db="EMBL/GenBank/DDBJ databases">
        <title>Isolation from soil.</title>
        <authorList>
            <person name="Hu J."/>
        </authorList>
    </citation>
    <scope>NUCLEOTIDE SEQUENCE [LARGE SCALE GENOMIC DNA]</scope>
    <source>
        <strain evidence="7 8">NEAU-Ht49</strain>
    </source>
</reference>
<dbReference type="Gene3D" id="1.10.357.10">
    <property type="entry name" value="Tetracycline Repressor, domain 2"/>
    <property type="match status" value="1"/>
</dbReference>
<keyword evidence="8" id="KW-1185">Reference proteome</keyword>
<evidence type="ECO:0000313" key="8">
    <source>
        <dbReference type="Proteomes" id="UP000282674"/>
    </source>
</evidence>
<evidence type="ECO:0000313" key="7">
    <source>
        <dbReference type="EMBL" id="RMI40135.1"/>
    </source>
</evidence>
<dbReference type="PANTHER" id="PTHR47506">
    <property type="entry name" value="TRANSCRIPTIONAL REGULATORY PROTEIN"/>
    <property type="match status" value="1"/>
</dbReference>
<dbReference type="AlphaFoldDB" id="A0A3M2LVU6"/>
<feature type="domain" description="HTH tetR-type" evidence="6">
    <location>
        <begin position="31"/>
        <end position="91"/>
    </location>
</feature>
<gene>
    <name evidence="7" type="ORF">EBO15_27640</name>
</gene>
<keyword evidence="3" id="KW-0804">Transcription</keyword>
<keyword evidence="2 4" id="KW-0238">DNA-binding</keyword>
<feature type="DNA-binding region" description="H-T-H motif" evidence="4">
    <location>
        <begin position="54"/>
        <end position="73"/>
    </location>
</feature>
<evidence type="ECO:0000256" key="4">
    <source>
        <dbReference type="PROSITE-ProRule" id="PRU00335"/>
    </source>
</evidence>
<dbReference type="PROSITE" id="PS50977">
    <property type="entry name" value="HTH_TETR_2"/>
    <property type="match status" value="1"/>
</dbReference>
<dbReference type="Proteomes" id="UP000282674">
    <property type="component" value="Unassembled WGS sequence"/>
</dbReference>
<feature type="compositionally biased region" description="Basic residues" evidence="5">
    <location>
        <begin position="13"/>
        <end position="22"/>
    </location>
</feature>
<accession>A0A3M2LVU6</accession>
<evidence type="ECO:0000256" key="5">
    <source>
        <dbReference type="SAM" id="MobiDB-lite"/>
    </source>
</evidence>
<evidence type="ECO:0000256" key="3">
    <source>
        <dbReference type="ARBA" id="ARBA00023163"/>
    </source>
</evidence>